<organism evidence="2">
    <name type="scientific">Oryza punctata</name>
    <name type="common">Red rice</name>
    <dbReference type="NCBI Taxonomy" id="4537"/>
    <lineage>
        <taxon>Eukaryota</taxon>
        <taxon>Viridiplantae</taxon>
        <taxon>Streptophyta</taxon>
        <taxon>Embryophyta</taxon>
        <taxon>Tracheophyta</taxon>
        <taxon>Spermatophyta</taxon>
        <taxon>Magnoliopsida</taxon>
        <taxon>Liliopsida</taxon>
        <taxon>Poales</taxon>
        <taxon>Poaceae</taxon>
        <taxon>BOP clade</taxon>
        <taxon>Oryzoideae</taxon>
        <taxon>Oryzeae</taxon>
        <taxon>Oryzinae</taxon>
        <taxon>Oryza</taxon>
    </lineage>
</organism>
<evidence type="ECO:0000313" key="3">
    <source>
        <dbReference type="Proteomes" id="UP000026962"/>
    </source>
</evidence>
<dbReference type="PANTHER" id="PTHR31111:SF133">
    <property type="entry name" value="OS07G0196600 PROTEIN"/>
    <property type="match status" value="1"/>
</dbReference>
<dbReference type="EnsemblPlants" id="OPUNC08G17050.1">
    <property type="protein sequence ID" value="OPUNC08G17050.1"/>
    <property type="gene ID" value="OPUNC08G17050"/>
</dbReference>
<dbReference type="Gramene" id="OPUNC08G17050.1">
    <property type="protein sequence ID" value="OPUNC08G17050.1"/>
    <property type="gene ID" value="OPUNC08G17050"/>
</dbReference>
<dbReference type="STRING" id="4537.A0A0E0LWB6"/>
<dbReference type="NCBIfam" id="TIGR01640">
    <property type="entry name" value="F_box_assoc_1"/>
    <property type="match status" value="1"/>
</dbReference>
<reference evidence="2" key="1">
    <citation type="submission" date="2015-04" db="UniProtKB">
        <authorList>
            <consortium name="EnsemblPlants"/>
        </authorList>
    </citation>
    <scope>IDENTIFICATION</scope>
</reference>
<dbReference type="Proteomes" id="UP000026962">
    <property type="component" value="Chromosome 8"/>
</dbReference>
<dbReference type="InterPro" id="IPR017451">
    <property type="entry name" value="F-box-assoc_interact_dom"/>
</dbReference>
<dbReference type="HOGENOM" id="CLU_1542567_0_0_1"/>
<evidence type="ECO:0000313" key="2">
    <source>
        <dbReference type="EnsemblPlants" id="OPUNC08G17050.1"/>
    </source>
</evidence>
<protein>
    <recommendedName>
        <fullName evidence="1">F-box associated beta-propeller type 3 domain-containing protein</fullName>
    </recommendedName>
</protein>
<keyword evidence="3" id="KW-1185">Reference proteome</keyword>
<accession>A0A0E0LWB6</accession>
<sequence>MAAGGVGHIPSDAVVEILPFTGERRHPAAVPTSGFALVNPFTGERLDGGGVPPPCPRGEEPPFYQPTHAAYAFGYHPTTGRYKIVHFPIHDKRPETFDAVRVLTLGSEDASWRDVPMPAGGSSRRGSCGVVSVDGATYWVTRDTERVMSLDLSDERVAAVTPLPLPKKYCRYFA</sequence>
<reference evidence="2" key="2">
    <citation type="submission" date="2018-05" db="EMBL/GenBank/DDBJ databases">
        <title>OpunRS2 (Oryza punctata Reference Sequence Version 2).</title>
        <authorList>
            <person name="Zhang J."/>
            <person name="Kudrna D."/>
            <person name="Lee S."/>
            <person name="Talag J."/>
            <person name="Welchert J."/>
            <person name="Wing R.A."/>
        </authorList>
    </citation>
    <scope>NUCLEOTIDE SEQUENCE [LARGE SCALE GENOMIC DNA]</scope>
</reference>
<dbReference type="InterPro" id="IPR013187">
    <property type="entry name" value="F-box-assoc_dom_typ3"/>
</dbReference>
<evidence type="ECO:0000259" key="1">
    <source>
        <dbReference type="Pfam" id="PF08268"/>
    </source>
</evidence>
<dbReference type="AlphaFoldDB" id="A0A0E0LWB6"/>
<feature type="domain" description="F-box associated beta-propeller type 3" evidence="1">
    <location>
        <begin position="67"/>
        <end position="159"/>
    </location>
</feature>
<proteinExistence type="predicted"/>
<dbReference type="Pfam" id="PF08268">
    <property type="entry name" value="FBA_3"/>
    <property type="match status" value="1"/>
</dbReference>
<dbReference type="PANTHER" id="PTHR31111">
    <property type="entry name" value="BNAA05G37150D PROTEIN-RELATED"/>
    <property type="match status" value="1"/>
</dbReference>
<name>A0A0E0LWB6_ORYPU</name>